<evidence type="ECO:0000313" key="2">
    <source>
        <dbReference type="EMBL" id="MCV9929961.1"/>
    </source>
</evidence>
<name>A0A9X2ZJQ3_9FLAO</name>
<feature type="chain" id="PRO_5040852207" evidence="1">
    <location>
        <begin position="23"/>
        <end position="134"/>
    </location>
</feature>
<evidence type="ECO:0000256" key="1">
    <source>
        <dbReference type="SAM" id="SignalP"/>
    </source>
</evidence>
<dbReference type="EMBL" id="JAOZEW010000025">
    <property type="protein sequence ID" value="MCV9929961.1"/>
    <property type="molecule type" value="Genomic_DNA"/>
</dbReference>
<dbReference type="RefSeq" id="WP_264208044.1">
    <property type="nucleotide sequence ID" value="NZ_JAOZEW010000025.1"/>
</dbReference>
<evidence type="ECO:0000313" key="3">
    <source>
        <dbReference type="Proteomes" id="UP001151079"/>
    </source>
</evidence>
<proteinExistence type="predicted"/>
<protein>
    <submittedName>
        <fullName evidence="2">Secretion protein</fullName>
    </submittedName>
</protein>
<keyword evidence="1" id="KW-0732">Signal</keyword>
<accession>A0A9X2ZJQ3</accession>
<comment type="caution">
    <text evidence="2">The sequence shown here is derived from an EMBL/GenBank/DDBJ whole genome shotgun (WGS) entry which is preliminary data.</text>
</comment>
<sequence>MKKILKLSLVIAVLLTGMSTYAIDGNADFALHVRKGDGKLISFALNNVPKANLSIYDKDGILIYSEYATGKGGILKAFDLQEFPEGTYYLDIEDNVKKVRYEINVSNEASTLYTKAVSQTYKTNYDKNTSVAIR</sequence>
<organism evidence="2 3">
    <name type="scientific">Flavobacterium shii</name>
    <dbReference type="NCBI Taxonomy" id="2987687"/>
    <lineage>
        <taxon>Bacteria</taxon>
        <taxon>Pseudomonadati</taxon>
        <taxon>Bacteroidota</taxon>
        <taxon>Flavobacteriia</taxon>
        <taxon>Flavobacteriales</taxon>
        <taxon>Flavobacteriaceae</taxon>
        <taxon>Flavobacterium</taxon>
    </lineage>
</organism>
<feature type="signal peptide" evidence="1">
    <location>
        <begin position="1"/>
        <end position="22"/>
    </location>
</feature>
<gene>
    <name evidence="2" type="ORF">OIU83_20035</name>
</gene>
<dbReference type="Proteomes" id="UP001151079">
    <property type="component" value="Unassembled WGS sequence"/>
</dbReference>
<keyword evidence="3" id="KW-1185">Reference proteome</keyword>
<dbReference type="AlphaFoldDB" id="A0A9X2ZJQ3"/>
<reference evidence="2" key="1">
    <citation type="submission" date="2022-10" db="EMBL/GenBank/DDBJ databases">
        <title>Two novel species of Flavobacterium.</title>
        <authorList>
            <person name="Liu Q."/>
            <person name="Xin Y.-H."/>
        </authorList>
    </citation>
    <scope>NUCLEOTIDE SEQUENCE</scope>
    <source>
        <strain evidence="2">LS1R49</strain>
    </source>
</reference>